<dbReference type="EMBL" id="CP031337">
    <property type="protein sequence ID" value="AXK40382.1"/>
    <property type="molecule type" value="Genomic_DNA"/>
</dbReference>
<protein>
    <submittedName>
        <fullName evidence="3">Uncharacterized protein</fullName>
    </submittedName>
</protein>
<organism evidence="3 4">
    <name type="scientific">Crenobacter cavernae</name>
    <dbReference type="NCBI Taxonomy" id="2290923"/>
    <lineage>
        <taxon>Bacteria</taxon>
        <taxon>Pseudomonadati</taxon>
        <taxon>Pseudomonadota</taxon>
        <taxon>Betaproteobacteria</taxon>
        <taxon>Neisseriales</taxon>
        <taxon>Neisseriaceae</taxon>
        <taxon>Crenobacter</taxon>
    </lineage>
</organism>
<dbReference type="OrthoDB" id="8778120at2"/>
<name>A0A345Y8Y0_9NEIS</name>
<evidence type="ECO:0000256" key="1">
    <source>
        <dbReference type="SAM" id="MobiDB-lite"/>
    </source>
</evidence>
<dbReference type="Proteomes" id="UP000254537">
    <property type="component" value="Chromosome"/>
</dbReference>
<feature type="region of interest" description="Disordered" evidence="1">
    <location>
        <begin position="23"/>
        <end position="44"/>
    </location>
</feature>
<feature type="chain" id="PRO_5017046209" evidence="2">
    <location>
        <begin position="23"/>
        <end position="117"/>
    </location>
</feature>
<dbReference type="AlphaFoldDB" id="A0A345Y8Y0"/>
<proteinExistence type="predicted"/>
<accession>A0A345Y8Y0</accession>
<dbReference type="KEGG" id="ccah:DWG20_13615"/>
<feature type="signal peptide" evidence="2">
    <location>
        <begin position="1"/>
        <end position="22"/>
    </location>
</feature>
<gene>
    <name evidence="3" type="ORF">DWG20_13615</name>
</gene>
<evidence type="ECO:0000256" key="2">
    <source>
        <dbReference type="SAM" id="SignalP"/>
    </source>
</evidence>
<evidence type="ECO:0000313" key="4">
    <source>
        <dbReference type="Proteomes" id="UP000254537"/>
    </source>
</evidence>
<dbReference type="RefSeq" id="WP_115434309.1">
    <property type="nucleotide sequence ID" value="NZ_CP031337.1"/>
</dbReference>
<evidence type="ECO:0000313" key="3">
    <source>
        <dbReference type="EMBL" id="AXK40382.1"/>
    </source>
</evidence>
<keyword evidence="2" id="KW-0732">Signal</keyword>
<reference evidence="3 4" key="1">
    <citation type="submission" date="2018-07" db="EMBL/GenBank/DDBJ databases">
        <title>Crenobacter cavernae sp. nov., isolated from a karst cave.</title>
        <authorList>
            <person name="Zhu H."/>
        </authorList>
    </citation>
    <scope>NUCLEOTIDE SEQUENCE [LARGE SCALE GENOMIC DNA]</scope>
    <source>
        <strain evidence="3 4">K1W11S-77</strain>
    </source>
</reference>
<sequence>MKLRSALILSALSFGLMAAAEAHPNDHYRPEGRSLGERIDHGYRTGRLTPHEARRLDADRVALHRERERFWRDDGRLDWREREALRRDHRELSRDIWRQSHDRDCRDHDRWDRRGYR</sequence>